<keyword evidence="2 6" id="KW-0812">Transmembrane</keyword>
<proteinExistence type="predicted"/>
<dbReference type="AlphaFoldDB" id="A0A8X7T3H2"/>
<dbReference type="EMBL" id="LWDG02000232">
    <property type="protein sequence ID" value="KAE8267386.1"/>
    <property type="molecule type" value="Genomic_DNA"/>
</dbReference>
<feature type="compositionally biased region" description="Low complexity" evidence="5">
    <location>
        <begin position="468"/>
        <end position="478"/>
    </location>
</feature>
<keyword evidence="3 6" id="KW-1133">Transmembrane helix</keyword>
<name>A0A8X7T3H2_9BASI</name>
<reference evidence="8" key="1">
    <citation type="submission" date="2016-04" db="EMBL/GenBank/DDBJ databases">
        <authorList>
            <person name="Nguyen H.D."/>
            <person name="Samba Siva P."/>
            <person name="Cullis J."/>
            <person name="Levesque C.A."/>
            <person name="Hambleton S."/>
        </authorList>
    </citation>
    <scope>NUCLEOTIDE SEQUENCE</scope>
    <source>
        <strain evidence="8">DAOMC 236422</strain>
    </source>
</reference>
<gene>
    <name evidence="8" type="ORF">A4X09_0g4964</name>
</gene>
<feature type="transmembrane region" description="Helical" evidence="6">
    <location>
        <begin position="589"/>
        <end position="608"/>
    </location>
</feature>
<evidence type="ECO:0000256" key="2">
    <source>
        <dbReference type="ARBA" id="ARBA00022692"/>
    </source>
</evidence>
<evidence type="ECO:0000256" key="3">
    <source>
        <dbReference type="ARBA" id="ARBA00022989"/>
    </source>
</evidence>
<protein>
    <submittedName>
        <fullName evidence="8">Uncharacterized protein</fullName>
    </submittedName>
</protein>
<dbReference type="GO" id="GO:0016020">
    <property type="term" value="C:membrane"/>
    <property type="evidence" value="ECO:0007669"/>
    <property type="project" value="UniProtKB-SubCell"/>
</dbReference>
<feature type="transmembrane region" description="Helical" evidence="6">
    <location>
        <begin position="540"/>
        <end position="569"/>
    </location>
</feature>
<keyword evidence="7" id="KW-0732">Signal</keyword>
<evidence type="ECO:0000256" key="5">
    <source>
        <dbReference type="SAM" id="MobiDB-lite"/>
    </source>
</evidence>
<sequence>MVTIGRKPVLIITLVCAALLKPLMTLALPPGPPLGAEGTSAISPATVQTIVTLLTILGGVFGADLVPSMVLRAMAVDIALPTERARVLSAMALASLIGQSLGPALGSAVARFLPGLPALPIPWHGGSSTPVAGNFSALLGEGLDVGTPPRMSPFWFAFAFYLITASGVLCFLPETRPQKEPVQTSSSEPSEETIYTHEYAPQQSQDGNGTRPSPFFASASASASEQRHSLLLRLVAYVFSMIRRTIRLVRTTLAQFAILLPVTEQDHRPTAKSRRADASDPQLQANLSESTPQESFDASPPTSNTKRTDGRDKGHTSYNMAMLALVYFLYMFGVLNGSALTLFAGRAWNSSSADISAFLALVALLRAISLIWFVPWLSTRAESIIGRPPALSGMTTTELQNLQGAVRRGDEPRIFETGVEHSGTSAGEEGPRRRHLPAARTHTDALVDIEVESRLAIPVSSPLEFRASSAATSNATTGTAGGEEDQGHAERGGTDAVRLVRGGHDDIVQPGASRHILAIIQSWRTHIDLSVSSFGLGSDAVAWVIITLITITPHIAGLPVLLFISMVLFALNAGTLPRLQAAGVAMVSLYHPDIVFVLALASVLSGYISMSMRQRAGFTQV</sequence>
<comment type="subcellular location">
    <subcellularLocation>
        <location evidence="1">Membrane</location>
        <topology evidence="1">Multi-pass membrane protein</topology>
    </subcellularLocation>
</comment>
<feature type="region of interest" description="Disordered" evidence="5">
    <location>
        <begin position="468"/>
        <end position="492"/>
    </location>
</feature>
<dbReference type="GO" id="GO:0022857">
    <property type="term" value="F:transmembrane transporter activity"/>
    <property type="evidence" value="ECO:0007669"/>
    <property type="project" value="TreeGrafter"/>
</dbReference>
<accession>A0A8X7T3H2</accession>
<feature type="compositionally biased region" description="Polar residues" evidence="5">
    <location>
        <begin position="201"/>
        <end position="211"/>
    </location>
</feature>
<dbReference type="PANTHER" id="PTHR23507">
    <property type="entry name" value="ZGC:174356"/>
    <property type="match status" value="1"/>
</dbReference>
<dbReference type="Gene3D" id="1.20.1250.20">
    <property type="entry name" value="MFS general substrate transporter like domains"/>
    <property type="match status" value="1"/>
</dbReference>
<comment type="caution">
    <text evidence="8">The sequence shown here is derived from an EMBL/GenBank/DDBJ whole genome shotgun (WGS) entry which is preliminary data.</text>
</comment>
<feature type="region of interest" description="Disordered" evidence="5">
    <location>
        <begin position="418"/>
        <end position="437"/>
    </location>
</feature>
<evidence type="ECO:0000256" key="6">
    <source>
        <dbReference type="SAM" id="Phobius"/>
    </source>
</evidence>
<feature type="compositionally biased region" description="Polar residues" evidence="5">
    <location>
        <begin position="281"/>
        <end position="305"/>
    </location>
</feature>
<evidence type="ECO:0000313" key="8">
    <source>
        <dbReference type="EMBL" id="KAE8267386.1"/>
    </source>
</evidence>
<feature type="region of interest" description="Disordered" evidence="5">
    <location>
        <begin position="267"/>
        <end position="313"/>
    </location>
</feature>
<feature type="region of interest" description="Disordered" evidence="5">
    <location>
        <begin position="200"/>
        <end position="219"/>
    </location>
</feature>
<dbReference type="PANTHER" id="PTHR23507:SF1">
    <property type="entry name" value="FI18259P1-RELATED"/>
    <property type="match status" value="1"/>
</dbReference>
<evidence type="ECO:0000256" key="4">
    <source>
        <dbReference type="ARBA" id="ARBA00023136"/>
    </source>
</evidence>
<keyword evidence="9" id="KW-1185">Reference proteome</keyword>
<keyword evidence="4 6" id="KW-0472">Membrane</keyword>
<evidence type="ECO:0000313" key="9">
    <source>
        <dbReference type="Proteomes" id="UP000078113"/>
    </source>
</evidence>
<feature type="chain" id="PRO_5036490805" evidence="7">
    <location>
        <begin position="28"/>
        <end position="621"/>
    </location>
</feature>
<feature type="transmembrane region" description="Helical" evidence="6">
    <location>
        <begin position="51"/>
        <end position="75"/>
    </location>
</feature>
<feature type="signal peptide" evidence="7">
    <location>
        <begin position="1"/>
        <end position="27"/>
    </location>
</feature>
<evidence type="ECO:0000256" key="1">
    <source>
        <dbReference type="ARBA" id="ARBA00004141"/>
    </source>
</evidence>
<evidence type="ECO:0000256" key="7">
    <source>
        <dbReference type="SAM" id="SignalP"/>
    </source>
</evidence>
<dbReference type="Proteomes" id="UP000078113">
    <property type="component" value="Unassembled WGS sequence"/>
</dbReference>
<feature type="compositionally biased region" description="Basic and acidic residues" evidence="5">
    <location>
        <begin position="267"/>
        <end position="278"/>
    </location>
</feature>
<feature type="transmembrane region" description="Helical" evidence="6">
    <location>
        <begin position="154"/>
        <end position="172"/>
    </location>
</feature>
<dbReference type="InterPro" id="IPR036259">
    <property type="entry name" value="MFS_trans_sf"/>
</dbReference>
<feature type="transmembrane region" description="Helical" evidence="6">
    <location>
        <begin position="321"/>
        <end position="343"/>
    </location>
</feature>
<reference evidence="8" key="2">
    <citation type="journal article" date="2019" name="IMA Fungus">
        <title>Genome sequencing and comparison of five Tilletia species to identify candidate genes for the detection of regulated species infecting wheat.</title>
        <authorList>
            <person name="Nguyen H.D.T."/>
            <person name="Sultana T."/>
            <person name="Kesanakurti P."/>
            <person name="Hambleton S."/>
        </authorList>
    </citation>
    <scope>NUCLEOTIDE SEQUENCE</scope>
    <source>
        <strain evidence="8">DAOMC 236422</strain>
    </source>
</reference>
<feature type="transmembrane region" description="Helical" evidence="6">
    <location>
        <begin position="355"/>
        <end position="377"/>
    </location>
</feature>
<dbReference type="SUPFAM" id="SSF103473">
    <property type="entry name" value="MFS general substrate transporter"/>
    <property type="match status" value="1"/>
</dbReference>
<organism evidence="8 9">
    <name type="scientific">Tilletia walkeri</name>
    <dbReference type="NCBI Taxonomy" id="117179"/>
    <lineage>
        <taxon>Eukaryota</taxon>
        <taxon>Fungi</taxon>
        <taxon>Dikarya</taxon>
        <taxon>Basidiomycota</taxon>
        <taxon>Ustilaginomycotina</taxon>
        <taxon>Exobasidiomycetes</taxon>
        <taxon>Tilletiales</taxon>
        <taxon>Tilletiaceae</taxon>
        <taxon>Tilletia</taxon>
    </lineage>
</organism>
<feature type="transmembrane region" description="Helical" evidence="6">
    <location>
        <begin position="87"/>
        <end position="113"/>
    </location>
</feature>